<sequence>MVFKINKMKIKNAITVLGIVLFTTSLMFGQDLVYTPKNPAFGGNYLNYSWLLNSANAQNTYEEPESDLEDLLADFEGDFNQQFLSELRRELLRSSEIFGENGLEVGTFEVGNLVVDIVPGVNGLIVTINDIITGSQTQITVPYD</sequence>
<dbReference type="InterPro" id="IPR018893">
    <property type="entry name" value="T8SS_CsgF"/>
</dbReference>
<dbReference type="Pfam" id="PF10614">
    <property type="entry name" value="CsgF"/>
    <property type="match status" value="1"/>
</dbReference>
<dbReference type="Proteomes" id="UP001156666">
    <property type="component" value="Unassembled WGS sequence"/>
</dbReference>
<evidence type="ECO:0000256" key="3">
    <source>
        <dbReference type="ARBA" id="ARBA00022729"/>
    </source>
</evidence>
<accession>A0AA37SRV6</accession>
<name>A0AA37SRV6_9BACT</name>
<evidence type="ECO:0000256" key="1">
    <source>
        <dbReference type="ARBA" id="ARBA00003989"/>
    </source>
</evidence>
<evidence type="ECO:0000256" key="2">
    <source>
        <dbReference type="ARBA" id="ARBA00014031"/>
    </source>
</evidence>
<proteinExistence type="predicted"/>
<reference evidence="4" key="2">
    <citation type="submission" date="2023-01" db="EMBL/GenBank/DDBJ databases">
        <title>Draft genome sequence of Portibacter lacus strain NBRC 108769.</title>
        <authorList>
            <person name="Sun Q."/>
            <person name="Mori K."/>
        </authorList>
    </citation>
    <scope>NUCLEOTIDE SEQUENCE</scope>
    <source>
        <strain evidence="4">NBRC 108769</strain>
    </source>
</reference>
<protein>
    <recommendedName>
        <fullName evidence="2">Curli production assembly/transport component CsgF</fullName>
    </recommendedName>
</protein>
<keyword evidence="3" id="KW-0732">Signal</keyword>
<comment type="caution">
    <text evidence="4">The sequence shown here is derived from an EMBL/GenBank/DDBJ whole genome shotgun (WGS) entry which is preliminary data.</text>
</comment>
<gene>
    <name evidence="4" type="primary">csgF</name>
    <name evidence="4" type="ORF">GCM10007940_37730</name>
</gene>
<evidence type="ECO:0000313" key="5">
    <source>
        <dbReference type="Proteomes" id="UP001156666"/>
    </source>
</evidence>
<reference evidence="4" key="1">
    <citation type="journal article" date="2014" name="Int. J. Syst. Evol. Microbiol.">
        <title>Complete genome sequence of Corynebacterium casei LMG S-19264T (=DSM 44701T), isolated from a smear-ripened cheese.</title>
        <authorList>
            <consortium name="US DOE Joint Genome Institute (JGI-PGF)"/>
            <person name="Walter F."/>
            <person name="Albersmeier A."/>
            <person name="Kalinowski J."/>
            <person name="Ruckert C."/>
        </authorList>
    </citation>
    <scope>NUCLEOTIDE SEQUENCE</scope>
    <source>
        <strain evidence="4">NBRC 108769</strain>
    </source>
</reference>
<keyword evidence="5" id="KW-1185">Reference proteome</keyword>
<dbReference type="AlphaFoldDB" id="A0AA37SRV6"/>
<dbReference type="EMBL" id="BSOH01000027">
    <property type="protein sequence ID" value="GLR19157.1"/>
    <property type="molecule type" value="Genomic_DNA"/>
</dbReference>
<evidence type="ECO:0000313" key="4">
    <source>
        <dbReference type="EMBL" id="GLR19157.1"/>
    </source>
</evidence>
<organism evidence="4 5">
    <name type="scientific">Portibacter lacus</name>
    <dbReference type="NCBI Taxonomy" id="1099794"/>
    <lineage>
        <taxon>Bacteria</taxon>
        <taxon>Pseudomonadati</taxon>
        <taxon>Bacteroidota</taxon>
        <taxon>Saprospiria</taxon>
        <taxon>Saprospirales</taxon>
        <taxon>Haliscomenobacteraceae</taxon>
        <taxon>Portibacter</taxon>
    </lineage>
</organism>
<comment type="function">
    <text evidence="1">May be involved in the biogenesis of curli organelles.</text>
</comment>